<sequence>MAQQTHSIGIVGAGIVGLASALLLADSGHNVVVVARDFPGDFTTDWASPWYLQLSLYATHAADSTTTILIKEYYDDRDDESSIWYKDLFPDFESLPKNALPPLSRIGFKYTGQVVNPTFFLPWLSSELTRRGVRFIRRTIESLHQARVLLGTPVIVNASGLGAAELAQDEKVYAVRGQTMFVKSSFNHVVLFQGSEYTYVIPRTYSGGVILGGVSQSRSVSTAVDPHTKTDILRRVNQLTNGAFSWVDPERDVVKDIVGFRPYREGGIRVERDNDIIHAYGAGALGYLYCFGMAEKVRDLACEKMQHSKL</sequence>
<name>A0ACC3A5B4_9EURO</name>
<organism evidence="1 2">
    <name type="scientific">Neophaeococcomyces mojaviensis</name>
    <dbReference type="NCBI Taxonomy" id="3383035"/>
    <lineage>
        <taxon>Eukaryota</taxon>
        <taxon>Fungi</taxon>
        <taxon>Dikarya</taxon>
        <taxon>Ascomycota</taxon>
        <taxon>Pezizomycotina</taxon>
        <taxon>Eurotiomycetes</taxon>
        <taxon>Chaetothyriomycetidae</taxon>
        <taxon>Chaetothyriales</taxon>
        <taxon>Chaetothyriales incertae sedis</taxon>
        <taxon>Neophaeococcomyces</taxon>
    </lineage>
</organism>
<gene>
    <name evidence="1" type="ORF">H2198_005688</name>
</gene>
<comment type="caution">
    <text evidence="1">The sequence shown here is derived from an EMBL/GenBank/DDBJ whole genome shotgun (WGS) entry which is preliminary data.</text>
</comment>
<evidence type="ECO:0000313" key="1">
    <source>
        <dbReference type="EMBL" id="KAJ9655432.1"/>
    </source>
</evidence>
<accession>A0ACC3A5B4</accession>
<dbReference type="EMBL" id="JAPDRQ010000096">
    <property type="protein sequence ID" value="KAJ9655432.1"/>
    <property type="molecule type" value="Genomic_DNA"/>
</dbReference>
<reference evidence="1" key="1">
    <citation type="submission" date="2022-10" db="EMBL/GenBank/DDBJ databases">
        <title>Culturing micro-colonial fungi from biological soil crusts in the Mojave desert and describing Neophaeococcomyces mojavensis, and introducing the new genera and species Taxawa tesnikishii.</title>
        <authorList>
            <person name="Kurbessoian T."/>
            <person name="Stajich J.E."/>
        </authorList>
    </citation>
    <scope>NUCLEOTIDE SEQUENCE</scope>
    <source>
        <strain evidence="1">JES_112</strain>
    </source>
</reference>
<proteinExistence type="predicted"/>
<keyword evidence="2" id="KW-1185">Reference proteome</keyword>
<protein>
    <submittedName>
        <fullName evidence="1">Uncharacterized protein</fullName>
    </submittedName>
</protein>
<evidence type="ECO:0000313" key="2">
    <source>
        <dbReference type="Proteomes" id="UP001172386"/>
    </source>
</evidence>
<dbReference type="Proteomes" id="UP001172386">
    <property type="component" value="Unassembled WGS sequence"/>
</dbReference>